<dbReference type="OrthoDB" id="4871813at2"/>
<evidence type="ECO:0000259" key="7">
    <source>
        <dbReference type="Pfam" id="PF02687"/>
    </source>
</evidence>
<organism evidence="8 9">
    <name type="scientific">Actinomyces massiliensis F0489</name>
    <dbReference type="NCBI Taxonomy" id="1125718"/>
    <lineage>
        <taxon>Bacteria</taxon>
        <taxon>Bacillati</taxon>
        <taxon>Actinomycetota</taxon>
        <taxon>Actinomycetes</taxon>
        <taxon>Actinomycetales</taxon>
        <taxon>Actinomycetaceae</taxon>
        <taxon>Actinomyces</taxon>
    </lineage>
</organism>
<keyword evidence="9" id="KW-1185">Reference proteome</keyword>
<feature type="non-terminal residue" evidence="8">
    <location>
        <position position="304"/>
    </location>
</feature>
<accession>J0N2H2</accession>
<keyword evidence="5 6" id="KW-0472">Membrane</keyword>
<dbReference type="Proteomes" id="UP000002941">
    <property type="component" value="Unassembled WGS sequence"/>
</dbReference>
<dbReference type="AlphaFoldDB" id="J0N2H2"/>
<protein>
    <submittedName>
        <fullName evidence="8">Efflux ABC transporter, permease protein</fullName>
    </submittedName>
</protein>
<dbReference type="Pfam" id="PF02687">
    <property type="entry name" value="FtsX"/>
    <property type="match status" value="1"/>
</dbReference>
<comment type="caution">
    <text evidence="8">The sequence shown here is derived from an EMBL/GenBank/DDBJ whole genome shotgun (WGS) entry which is preliminary data.</text>
</comment>
<dbReference type="EMBL" id="AKFT01000165">
    <property type="protein sequence ID" value="EJF40979.1"/>
    <property type="molecule type" value="Genomic_DNA"/>
</dbReference>
<feature type="transmembrane region" description="Helical" evidence="6">
    <location>
        <begin position="194"/>
        <end position="217"/>
    </location>
</feature>
<evidence type="ECO:0000256" key="6">
    <source>
        <dbReference type="SAM" id="Phobius"/>
    </source>
</evidence>
<keyword evidence="3 6" id="KW-0812">Transmembrane</keyword>
<evidence type="ECO:0000256" key="3">
    <source>
        <dbReference type="ARBA" id="ARBA00022692"/>
    </source>
</evidence>
<feature type="domain" description="ABC3 transporter permease C-terminal" evidence="7">
    <location>
        <begin position="203"/>
        <end position="300"/>
    </location>
</feature>
<keyword evidence="4 6" id="KW-1133">Transmembrane helix</keyword>
<evidence type="ECO:0000256" key="2">
    <source>
        <dbReference type="ARBA" id="ARBA00022475"/>
    </source>
</evidence>
<evidence type="ECO:0000256" key="4">
    <source>
        <dbReference type="ARBA" id="ARBA00022989"/>
    </source>
</evidence>
<evidence type="ECO:0000256" key="1">
    <source>
        <dbReference type="ARBA" id="ARBA00004651"/>
    </source>
</evidence>
<gene>
    <name evidence="8" type="ORF">HMPREF1318_1514</name>
</gene>
<proteinExistence type="predicted"/>
<evidence type="ECO:0000256" key="5">
    <source>
        <dbReference type="ARBA" id="ARBA00023136"/>
    </source>
</evidence>
<name>J0N2H2_9ACTO</name>
<evidence type="ECO:0000313" key="8">
    <source>
        <dbReference type="EMBL" id="EJF40979.1"/>
    </source>
</evidence>
<comment type="subcellular location">
    <subcellularLocation>
        <location evidence="1">Cell membrane</location>
        <topology evidence="1">Multi-pass membrane protein</topology>
    </subcellularLocation>
</comment>
<dbReference type="RefSeq" id="WP_008732507.1">
    <property type="nucleotide sequence ID" value="NZ_AKFT01000165.1"/>
</dbReference>
<dbReference type="InterPro" id="IPR003838">
    <property type="entry name" value="ABC3_permease_C"/>
</dbReference>
<dbReference type="eggNOG" id="COG0577">
    <property type="taxonomic scope" value="Bacteria"/>
</dbReference>
<dbReference type="GO" id="GO:0005886">
    <property type="term" value="C:plasma membrane"/>
    <property type="evidence" value="ECO:0007669"/>
    <property type="project" value="UniProtKB-SubCell"/>
</dbReference>
<evidence type="ECO:0000313" key="9">
    <source>
        <dbReference type="Proteomes" id="UP000002941"/>
    </source>
</evidence>
<sequence>MKDLPLARLVIAGDRSSRRRLLGIVAGVMVGITVFLMLAAASQAFGERSRRSTWNQPVSANPTYLEPDTVLTPATAAIASTTDYYEGRVITIMLVAATPDTSVRVPGSDVVPRPGQYLASPALAELIDSAPADQLGERYGEQVGALSNDAVEGPDSLVAVIGADQSQVLGRQGPGMPPPQVVTELVGHDYASQVWQIVAAIGAIATLVPVLLLIAIVTDLGAAQRAERFATLRLIGATPGQVARIAAAETAATTLLGALLGVGAYLALIPAAARIVINSSRFFPHDLLASPAVIAASVLGTTLG</sequence>
<feature type="transmembrane region" description="Helical" evidence="6">
    <location>
        <begin position="21"/>
        <end position="45"/>
    </location>
</feature>
<feature type="transmembrane region" description="Helical" evidence="6">
    <location>
        <begin position="254"/>
        <end position="277"/>
    </location>
</feature>
<keyword evidence="2" id="KW-1003">Cell membrane</keyword>
<reference evidence="8 9" key="1">
    <citation type="submission" date="2012-05" db="EMBL/GenBank/DDBJ databases">
        <authorList>
            <person name="Harkins D.M."/>
            <person name="Madupu R."/>
            <person name="Durkin A.S."/>
            <person name="Torralba M."/>
            <person name="Methe B."/>
            <person name="Sutton G.G."/>
            <person name="Nelson K.E."/>
        </authorList>
    </citation>
    <scope>NUCLEOTIDE SEQUENCE [LARGE SCALE GENOMIC DNA]</scope>
    <source>
        <strain evidence="8 9">F0489</strain>
    </source>
</reference>